<gene>
    <name evidence="4" type="ORF">ACFO4R_04920</name>
</gene>
<organism evidence="4 5">
    <name type="scientific">Filifactor villosus</name>
    <dbReference type="NCBI Taxonomy" id="29374"/>
    <lineage>
        <taxon>Bacteria</taxon>
        <taxon>Bacillati</taxon>
        <taxon>Bacillota</taxon>
        <taxon>Clostridia</taxon>
        <taxon>Peptostreptococcales</taxon>
        <taxon>Filifactoraceae</taxon>
        <taxon>Filifactor</taxon>
    </lineage>
</organism>
<dbReference type="Proteomes" id="UP001595916">
    <property type="component" value="Unassembled WGS sequence"/>
</dbReference>
<comment type="caution">
    <text evidence="4">The sequence shown here is derived from an EMBL/GenBank/DDBJ whole genome shotgun (WGS) entry which is preliminary data.</text>
</comment>
<dbReference type="InterPro" id="IPR009057">
    <property type="entry name" value="Homeodomain-like_sf"/>
</dbReference>
<dbReference type="PANTHER" id="PTHR43479">
    <property type="entry name" value="ACREF/ENVCD OPERON REPRESSOR-RELATED"/>
    <property type="match status" value="1"/>
</dbReference>
<evidence type="ECO:0000256" key="1">
    <source>
        <dbReference type="ARBA" id="ARBA00023125"/>
    </source>
</evidence>
<dbReference type="PROSITE" id="PS50977">
    <property type="entry name" value="HTH_TETR_2"/>
    <property type="match status" value="1"/>
</dbReference>
<dbReference type="PANTHER" id="PTHR43479:SF11">
    <property type="entry name" value="ACREF_ENVCD OPERON REPRESSOR-RELATED"/>
    <property type="match status" value="1"/>
</dbReference>
<keyword evidence="5" id="KW-1185">Reference proteome</keyword>
<dbReference type="PRINTS" id="PR00455">
    <property type="entry name" value="HTHTETR"/>
</dbReference>
<dbReference type="Gene3D" id="1.10.357.10">
    <property type="entry name" value="Tetracycline Repressor, domain 2"/>
    <property type="match status" value="1"/>
</dbReference>
<evidence type="ECO:0000256" key="2">
    <source>
        <dbReference type="PROSITE-ProRule" id="PRU00335"/>
    </source>
</evidence>
<name>A0ABV9QNY1_9FIRM</name>
<keyword evidence="1 2" id="KW-0238">DNA-binding</keyword>
<dbReference type="SUPFAM" id="SSF46689">
    <property type="entry name" value="Homeodomain-like"/>
    <property type="match status" value="1"/>
</dbReference>
<evidence type="ECO:0000313" key="4">
    <source>
        <dbReference type="EMBL" id="MFC4804419.1"/>
    </source>
</evidence>
<sequence length="185" mass="21585">MPKIVNTDEKKREIAKVALANFLERGYQKTTIQSIALSSKMGRSTLYQYFDNKEAIFFEVVRCFFLEIEERLEQVKDNNGLSKEEKLCELFSFVFDLPQNKHSNLLELTKVISSLENKGFRVISAINTFEDKLILELKSIFSNEDDVVFFILSMWKTFAIGRYENSISDEFIRSKIHELSLTVLK</sequence>
<dbReference type="EMBL" id="JBHSHL010000014">
    <property type="protein sequence ID" value="MFC4804419.1"/>
    <property type="molecule type" value="Genomic_DNA"/>
</dbReference>
<dbReference type="InterPro" id="IPR001647">
    <property type="entry name" value="HTH_TetR"/>
</dbReference>
<protein>
    <submittedName>
        <fullName evidence="4">TetR/AcrR family transcriptional regulator</fullName>
    </submittedName>
</protein>
<evidence type="ECO:0000313" key="5">
    <source>
        <dbReference type="Proteomes" id="UP001595916"/>
    </source>
</evidence>
<dbReference type="Pfam" id="PF00440">
    <property type="entry name" value="TetR_N"/>
    <property type="match status" value="1"/>
</dbReference>
<feature type="domain" description="HTH tetR-type" evidence="3">
    <location>
        <begin position="8"/>
        <end position="68"/>
    </location>
</feature>
<dbReference type="InterPro" id="IPR050624">
    <property type="entry name" value="HTH-type_Tx_Regulator"/>
</dbReference>
<proteinExistence type="predicted"/>
<dbReference type="RefSeq" id="WP_379787925.1">
    <property type="nucleotide sequence ID" value="NZ_JBHSHL010000014.1"/>
</dbReference>
<accession>A0ABV9QNY1</accession>
<reference evidence="5" key="1">
    <citation type="journal article" date="2019" name="Int. J. Syst. Evol. Microbiol.">
        <title>The Global Catalogue of Microorganisms (GCM) 10K type strain sequencing project: providing services to taxonomists for standard genome sequencing and annotation.</title>
        <authorList>
            <consortium name="The Broad Institute Genomics Platform"/>
            <consortium name="The Broad Institute Genome Sequencing Center for Infectious Disease"/>
            <person name="Wu L."/>
            <person name="Ma J."/>
        </authorList>
    </citation>
    <scope>NUCLEOTIDE SEQUENCE [LARGE SCALE GENOMIC DNA]</scope>
    <source>
        <strain evidence="5">CCUG 46385</strain>
    </source>
</reference>
<evidence type="ECO:0000259" key="3">
    <source>
        <dbReference type="PROSITE" id="PS50977"/>
    </source>
</evidence>
<feature type="DNA-binding region" description="H-T-H motif" evidence="2">
    <location>
        <begin position="31"/>
        <end position="50"/>
    </location>
</feature>